<dbReference type="GO" id="GO:0051726">
    <property type="term" value="P:regulation of cell cycle"/>
    <property type="evidence" value="ECO:0007669"/>
    <property type="project" value="TreeGrafter"/>
</dbReference>
<protein>
    <submittedName>
        <fullName evidence="4">Hamartin protein-domain-containing protein</fullName>
    </submittedName>
</protein>
<dbReference type="AlphaFoldDB" id="A0A6A6P523"/>
<dbReference type="EMBL" id="MU001676">
    <property type="protein sequence ID" value="KAF2459091.1"/>
    <property type="molecule type" value="Genomic_DNA"/>
</dbReference>
<evidence type="ECO:0000313" key="4">
    <source>
        <dbReference type="EMBL" id="KAF2459091.1"/>
    </source>
</evidence>
<dbReference type="OrthoDB" id="6022054at2759"/>
<feature type="region of interest" description="Disordered" evidence="2">
    <location>
        <begin position="415"/>
        <end position="577"/>
    </location>
</feature>
<dbReference type="Pfam" id="PF04388">
    <property type="entry name" value="Hamartin"/>
    <property type="match status" value="1"/>
</dbReference>
<evidence type="ECO:0000256" key="3">
    <source>
        <dbReference type="SAM" id="Phobius"/>
    </source>
</evidence>
<organism evidence="4 5">
    <name type="scientific">Lineolata rhizophorae</name>
    <dbReference type="NCBI Taxonomy" id="578093"/>
    <lineage>
        <taxon>Eukaryota</taxon>
        <taxon>Fungi</taxon>
        <taxon>Dikarya</taxon>
        <taxon>Ascomycota</taxon>
        <taxon>Pezizomycotina</taxon>
        <taxon>Dothideomycetes</taxon>
        <taxon>Dothideomycetes incertae sedis</taxon>
        <taxon>Lineolatales</taxon>
        <taxon>Lineolataceae</taxon>
        <taxon>Lineolata</taxon>
    </lineage>
</organism>
<evidence type="ECO:0000256" key="1">
    <source>
        <dbReference type="SAM" id="Coils"/>
    </source>
</evidence>
<evidence type="ECO:0000313" key="5">
    <source>
        <dbReference type="Proteomes" id="UP000799766"/>
    </source>
</evidence>
<keyword evidence="1" id="KW-0175">Coiled coil</keyword>
<keyword evidence="3" id="KW-1133">Transmembrane helix</keyword>
<reference evidence="4" key="1">
    <citation type="journal article" date="2020" name="Stud. Mycol.">
        <title>101 Dothideomycetes genomes: a test case for predicting lifestyles and emergence of pathogens.</title>
        <authorList>
            <person name="Haridas S."/>
            <person name="Albert R."/>
            <person name="Binder M."/>
            <person name="Bloem J."/>
            <person name="Labutti K."/>
            <person name="Salamov A."/>
            <person name="Andreopoulos B."/>
            <person name="Baker S."/>
            <person name="Barry K."/>
            <person name="Bills G."/>
            <person name="Bluhm B."/>
            <person name="Cannon C."/>
            <person name="Castanera R."/>
            <person name="Culley D."/>
            <person name="Daum C."/>
            <person name="Ezra D."/>
            <person name="Gonzalez J."/>
            <person name="Henrissat B."/>
            <person name="Kuo A."/>
            <person name="Liang C."/>
            <person name="Lipzen A."/>
            <person name="Lutzoni F."/>
            <person name="Magnuson J."/>
            <person name="Mondo S."/>
            <person name="Nolan M."/>
            <person name="Ohm R."/>
            <person name="Pangilinan J."/>
            <person name="Park H.-J."/>
            <person name="Ramirez L."/>
            <person name="Alfaro M."/>
            <person name="Sun H."/>
            <person name="Tritt A."/>
            <person name="Yoshinaga Y."/>
            <person name="Zwiers L.-H."/>
            <person name="Turgeon B."/>
            <person name="Goodwin S."/>
            <person name="Spatafora J."/>
            <person name="Crous P."/>
            <person name="Grigoriev I."/>
        </authorList>
    </citation>
    <scope>NUCLEOTIDE SEQUENCE</scope>
    <source>
        <strain evidence="4">ATCC 16933</strain>
    </source>
</reference>
<evidence type="ECO:0000256" key="2">
    <source>
        <dbReference type="SAM" id="MobiDB-lite"/>
    </source>
</evidence>
<dbReference type="Proteomes" id="UP000799766">
    <property type="component" value="Unassembled WGS sequence"/>
</dbReference>
<gene>
    <name evidence="4" type="ORF">BDY21DRAFT_339735</name>
</gene>
<feature type="coiled-coil region" evidence="1">
    <location>
        <begin position="686"/>
        <end position="775"/>
    </location>
</feature>
<feature type="compositionally biased region" description="Basic and acidic residues" evidence="2">
    <location>
        <begin position="1029"/>
        <end position="1041"/>
    </location>
</feature>
<dbReference type="PANTHER" id="PTHR15154:SF2">
    <property type="entry name" value="HAMARTIN"/>
    <property type="match status" value="1"/>
</dbReference>
<dbReference type="GO" id="GO:0032007">
    <property type="term" value="P:negative regulation of TOR signaling"/>
    <property type="evidence" value="ECO:0007669"/>
    <property type="project" value="TreeGrafter"/>
</dbReference>
<keyword evidence="3" id="KW-0812">Transmembrane</keyword>
<feature type="compositionally biased region" description="Polar residues" evidence="2">
    <location>
        <begin position="928"/>
        <end position="959"/>
    </location>
</feature>
<feature type="compositionally biased region" description="Basic residues" evidence="2">
    <location>
        <begin position="562"/>
        <end position="572"/>
    </location>
</feature>
<feature type="region of interest" description="Disordered" evidence="2">
    <location>
        <begin position="887"/>
        <end position="1041"/>
    </location>
</feature>
<name>A0A6A6P523_9PEZI</name>
<keyword evidence="5" id="KW-1185">Reference proteome</keyword>
<feature type="transmembrane region" description="Helical" evidence="3">
    <location>
        <begin position="243"/>
        <end position="266"/>
    </location>
</feature>
<feature type="compositionally biased region" description="Polar residues" evidence="2">
    <location>
        <begin position="998"/>
        <end position="1018"/>
    </location>
</feature>
<keyword evidence="3" id="KW-0472">Membrane</keyword>
<accession>A0A6A6P523</accession>
<sequence>MLMKTLVRSLNATFATPVTHLPDEIQHAIEQFLDANENTIDEYDASRLHDDLLCTYETYVDSTQDKLAPFICALRMLRPVMREQQLAEWWELVIRPAVDSVGHKREVIDEAREFLLAVLVFDAERDSAGDKARVSRHFLTRLLDSYRRRTKIPPAAAEETITPESEFIAHELESVLVAFGRRKPKELLVALDELLVRKDDRAQVLALLCAFVRVQPPHLYLVLETSLIQHLYKCLMIDTSSTVVYLALTNLIMFLPHITSALVGLMPKLFLVYARLLCWSRIEPSSPEQYQNEAPEEVEDIAWEKLEGTNQDNSEPAPEIMHFFTFLYGLFPLNLMSFIRKPRKFLKGINFPKADEFDLPQDYIRAQTEKYRENHLLHPHFFTMQIEDELAENRWVKTDAADLVMECMSLCVATPSLNDPGPPPKSKLPALPKTLDQQLPPSEPLLMADDDSTIANDTYSPSELKSNSSWRNTHSTAITQYTSNEPLPIQKFSNPASRSSRAASPASRGQDTAGCDSPTLPPVENVPDLPAKIPEISKSLNFPIPPPSEPTSPTLEEFGRKLSQRRKSPKYLRRPEDQSQIATLQRELMLLRNDLHFERYLKLQHLSHIGQLQRKHIKEATVEAETQNLINANKALRAKLEKANKLMEQLKKQQGDSRARSKKWEGDLSTKVKFLREEQKSWVTEEEALRHELTKYQRDCEELRTIVVQRESAKVRAEQHLQSLQADLSELDALRHEVDSLQSRLREYELRELDFEQAKEDKELLRADLDSALLKLNHKDAELERTRKVYEHKLLDMERRLNHVKTYEMQAADGRLPDSVQAMLDSALAASNSRIDRMRKAHTKLLNRYNDLQARYYELGGDFDHPTGQPQMQQEPDRTVHAFDRRPSHMSGGGGSGPLMFNSNYRRPHAFSDPIQDEEEYMAESPTGYHSSGMSSGPNSFPNRPTRYESLTNRQNPAFSDNEYMNDMPAQQHEYGGPLHEANTGSFRALQHQHQHQLAPSTSHNAPSETVHSSNRSAFSIESGSSNSKSEKNKEKITPKSDVRVYGRGECSQATSLLLNSRVSLSLFLFPSYISALLRIPRGPSRSPLACMSSAPPSISHGP</sequence>
<feature type="compositionally biased region" description="Low complexity" evidence="2">
    <location>
        <begin position="495"/>
        <end position="508"/>
    </location>
</feature>
<dbReference type="InterPro" id="IPR007483">
    <property type="entry name" value="Hamartin"/>
</dbReference>
<feature type="compositionally biased region" description="Polar residues" evidence="2">
    <location>
        <begin position="453"/>
        <end position="485"/>
    </location>
</feature>
<dbReference type="PANTHER" id="PTHR15154">
    <property type="entry name" value="HAMARTIN"/>
    <property type="match status" value="1"/>
</dbReference>
<proteinExistence type="predicted"/>
<dbReference type="GO" id="GO:0033596">
    <property type="term" value="C:TSC1-TSC2 complex"/>
    <property type="evidence" value="ECO:0007669"/>
    <property type="project" value="TreeGrafter"/>
</dbReference>
<feature type="coiled-coil region" evidence="1">
    <location>
        <begin position="626"/>
        <end position="660"/>
    </location>
</feature>